<keyword evidence="11 20" id="KW-0547">Nucleotide-binding</keyword>
<evidence type="ECO:0000313" key="23">
    <source>
        <dbReference type="Proteomes" id="UP000828390"/>
    </source>
</evidence>
<dbReference type="Proteomes" id="UP000828390">
    <property type="component" value="Unassembled WGS sequence"/>
</dbReference>
<comment type="catalytic activity">
    <reaction evidence="18">
        <text>beta-nicotinamide D-ribonucleotide + ATP + H(+) = diphosphate + NAD(+)</text>
        <dbReference type="Rhea" id="RHEA:21360"/>
        <dbReference type="ChEBI" id="CHEBI:14649"/>
        <dbReference type="ChEBI" id="CHEBI:15378"/>
        <dbReference type="ChEBI" id="CHEBI:30616"/>
        <dbReference type="ChEBI" id="CHEBI:33019"/>
        <dbReference type="ChEBI" id="CHEBI:57540"/>
        <dbReference type="EC" id="2.7.7.1"/>
    </reaction>
    <physiologicalReaction direction="left-to-right" evidence="18">
        <dbReference type="Rhea" id="RHEA:21361"/>
    </physiologicalReaction>
    <physiologicalReaction direction="right-to-left" evidence="18">
        <dbReference type="Rhea" id="RHEA:21362"/>
    </physiologicalReaction>
</comment>
<keyword evidence="8 20" id="KW-0662">Pyridine nucleotide biosynthesis</keyword>
<dbReference type="SUPFAM" id="SSF52374">
    <property type="entry name" value="Nucleotidylyl transferase"/>
    <property type="match status" value="1"/>
</dbReference>
<protein>
    <recommendedName>
        <fullName evidence="20">Nicotinamide-nucleotide adenylyltransferase</fullName>
        <ecNumber evidence="20">2.7.7.1</ecNumber>
        <ecNumber evidence="20">2.7.7.18</ecNumber>
    </recommendedName>
</protein>
<name>A0A9D4EXC6_DREPO</name>
<evidence type="ECO:0000313" key="22">
    <source>
        <dbReference type="EMBL" id="KAH3788544.1"/>
    </source>
</evidence>
<comment type="pathway">
    <text evidence="4 20">Cofactor biosynthesis; NAD(+) biosynthesis; NAD(+) from nicotinamide D-ribonucleotide: step 1/1.</text>
</comment>
<dbReference type="NCBIfam" id="TIGR00482">
    <property type="entry name" value="nicotinate (nicotinamide) nucleotide adenylyltransferase"/>
    <property type="match status" value="1"/>
</dbReference>
<evidence type="ECO:0000256" key="8">
    <source>
        <dbReference type="ARBA" id="ARBA00022642"/>
    </source>
</evidence>
<evidence type="ECO:0000256" key="17">
    <source>
        <dbReference type="ARBA" id="ARBA00048514"/>
    </source>
</evidence>
<keyword evidence="14" id="KW-0460">Magnesium</keyword>
<reference evidence="22" key="2">
    <citation type="submission" date="2020-11" db="EMBL/GenBank/DDBJ databases">
        <authorList>
            <person name="McCartney M.A."/>
            <person name="Auch B."/>
            <person name="Kono T."/>
            <person name="Mallez S."/>
            <person name="Becker A."/>
            <person name="Gohl D.M."/>
            <person name="Silverstein K.A.T."/>
            <person name="Koren S."/>
            <person name="Bechman K.B."/>
            <person name="Herman A."/>
            <person name="Abrahante J.E."/>
            <person name="Garbe J."/>
        </authorList>
    </citation>
    <scope>NUCLEOTIDE SEQUENCE</scope>
    <source>
        <strain evidence="22">Duluth1</strain>
        <tissue evidence="22">Whole animal</tissue>
    </source>
</reference>
<keyword evidence="9 20" id="KW-0808">Transferase</keyword>
<evidence type="ECO:0000256" key="16">
    <source>
        <dbReference type="ARBA" id="ARBA00023242"/>
    </source>
</evidence>
<comment type="caution">
    <text evidence="22">The sequence shown here is derived from an EMBL/GenBank/DDBJ whole genome shotgun (WGS) entry which is preliminary data.</text>
</comment>
<dbReference type="InterPro" id="IPR005248">
    <property type="entry name" value="NadD/NMNAT"/>
</dbReference>
<dbReference type="AlphaFoldDB" id="A0A9D4EXC6"/>
<dbReference type="GO" id="GO:0005524">
    <property type="term" value="F:ATP binding"/>
    <property type="evidence" value="ECO:0007669"/>
    <property type="project" value="UniProtKB-KW"/>
</dbReference>
<dbReference type="GO" id="GO:0000309">
    <property type="term" value="F:nicotinamide-nucleotide adenylyltransferase activity"/>
    <property type="evidence" value="ECO:0007669"/>
    <property type="project" value="UniProtKB-EC"/>
</dbReference>
<dbReference type="EC" id="2.7.7.18" evidence="20"/>
<sequence>MTTTQKVVLLACGSFNPPTNMHLRMFELAKDHLHRTGKYNVIAGIMSPVMDSYGKKELESSKHRCAMVSLALKSAKWVRLDTWETEQTSWMRTRLVLDHHQQMLDNQSNMAALVKEAPSKKRRKDKQNEEVITNCDNKEACEPEQAPVQLKLLCGGDLLESFAVPGLWADEDIEEIVGKYGLVCITRNGSDPRKFIYESDILTRHQDNIHIVTEWITNEVSSTKIRRALRRNESVKYLVQDTVIEYIKEHGLYGTGDKKQSLL</sequence>
<evidence type="ECO:0000256" key="1">
    <source>
        <dbReference type="ARBA" id="ARBA00001946"/>
    </source>
</evidence>
<dbReference type="PANTHER" id="PTHR12039">
    <property type="entry name" value="NICOTINAMIDE MONONUCLEOTIDE ADENYLYLTRANSFERASE"/>
    <property type="match status" value="1"/>
</dbReference>
<evidence type="ECO:0000256" key="13">
    <source>
        <dbReference type="ARBA" id="ARBA00022840"/>
    </source>
</evidence>
<comment type="similarity">
    <text evidence="6 20">Belongs to the eukaryotic NMN adenylyltransferase family.</text>
</comment>
<dbReference type="PANTHER" id="PTHR12039:SF0">
    <property type="entry name" value="NICOTINAMIDE-NUCLEOTIDE ADENYLYLTRANSFERASE"/>
    <property type="match status" value="1"/>
</dbReference>
<comment type="subunit">
    <text evidence="19">Homohexamer. Interacts with ADPRT/PARP1.</text>
</comment>
<comment type="pathway">
    <text evidence="5">Cofactor biosynthesis; NAD(+) biosynthesis; deamido-NAD(+) from nicotinate D-ribonucleotide: step 1/1.</text>
</comment>
<comment type="cofactor">
    <cofactor evidence="1">
        <name>Mg(2+)</name>
        <dbReference type="ChEBI" id="CHEBI:18420"/>
    </cofactor>
</comment>
<dbReference type="Pfam" id="PF01467">
    <property type="entry name" value="CTP_transf_like"/>
    <property type="match status" value="1"/>
</dbReference>
<dbReference type="EC" id="2.7.7.1" evidence="20"/>
<evidence type="ECO:0000256" key="18">
    <source>
        <dbReference type="ARBA" id="ARBA00048969"/>
    </source>
</evidence>
<reference evidence="22" key="1">
    <citation type="journal article" date="2019" name="bioRxiv">
        <title>The Genome of the Zebra Mussel, Dreissena polymorpha: A Resource for Invasive Species Research.</title>
        <authorList>
            <person name="McCartney M.A."/>
            <person name="Auch B."/>
            <person name="Kono T."/>
            <person name="Mallez S."/>
            <person name="Zhang Y."/>
            <person name="Obille A."/>
            <person name="Becker A."/>
            <person name="Abrahante J.E."/>
            <person name="Garbe J."/>
            <person name="Badalamenti J.P."/>
            <person name="Herman A."/>
            <person name="Mangelson H."/>
            <person name="Liachko I."/>
            <person name="Sullivan S."/>
            <person name="Sone E.D."/>
            <person name="Koren S."/>
            <person name="Silverstein K.A.T."/>
            <person name="Beckman K.B."/>
            <person name="Gohl D.M."/>
        </authorList>
    </citation>
    <scope>NUCLEOTIDE SEQUENCE</scope>
    <source>
        <strain evidence="22">Duluth1</strain>
        <tissue evidence="22">Whole animal</tissue>
    </source>
</reference>
<accession>A0A9D4EXC6</accession>
<evidence type="ECO:0000256" key="3">
    <source>
        <dbReference type="ARBA" id="ARBA00004123"/>
    </source>
</evidence>
<evidence type="ECO:0000256" key="15">
    <source>
        <dbReference type="ARBA" id="ARBA00023027"/>
    </source>
</evidence>
<evidence type="ECO:0000256" key="14">
    <source>
        <dbReference type="ARBA" id="ARBA00022842"/>
    </source>
</evidence>
<dbReference type="InterPro" id="IPR004821">
    <property type="entry name" value="Cyt_trans-like"/>
</dbReference>
<dbReference type="EMBL" id="JAIWYP010000008">
    <property type="protein sequence ID" value="KAH3788544.1"/>
    <property type="molecule type" value="Genomic_DNA"/>
</dbReference>
<dbReference type="InterPro" id="IPR051182">
    <property type="entry name" value="Euk_NMN_adenylyltrnsfrase"/>
</dbReference>
<dbReference type="FunFam" id="3.40.50.620:FF:000101">
    <property type="entry name" value="Nicotinamide-nucleotide adenylyltransferase"/>
    <property type="match status" value="1"/>
</dbReference>
<dbReference type="InterPro" id="IPR014729">
    <property type="entry name" value="Rossmann-like_a/b/a_fold"/>
</dbReference>
<keyword evidence="15 20" id="KW-0520">NAD</keyword>
<evidence type="ECO:0000256" key="12">
    <source>
        <dbReference type="ARBA" id="ARBA00022833"/>
    </source>
</evidence>
<evidence type="ECO:0000256" key="2">
    <source>
        <dbReference type="ARBA" id="ARBA00001947"/>
    </source>
</evidence>
<dbReference type="GO" id="GO:0004515">
    <property type="term" value="F:nicotinate-nucleotide adenylyltransferase activity"/>
    <property type="evidence" value="ECO:0007669"/>
    <property type="project" value="UniProtKB-EC"/>
</dbReference>
<keyword evidence="16" id="KW-0539">Nucleus</keyword>
<gene>
    <name evidence="22" type="ORF">DPMN_166689</name>
</gene>
<evidence type="ECO:0000256" key="20">
    <source>
        <dbReference type="RuleBase" id="RU362021"/>
    </source>
</evidence>
<keyword evidence="12" id="KW-0862">Zinc</keyword>
<evidence type="ECO:0000256" key="7">
    <source>
        <dbReference type="ARBA" id="ARBA00022553"/>
    </source>
</evidence>
<organism evidence="22 23">
    <name type="scientific">Dreissena polymorpha</name>
    <name type="common">Zebra mussel</name>
    <name type="synonym">Mytilus polymorpha</name>
    <dbReference type="NCBI Taxonomy" id="45954"/>
    <lineage>
        <taxon>Eukaryota</taxon>
        <taxon>Metazoa</taxon>
        <taxon>Spiralia</taxon>
        <taxon>Lophotrochozoa</taxon>
        <taxon>Mollusca</taxon>
        <taxon>Bivalvia</taxon>
        <taxon>Autobranchia</taxon>
        <taxon>Heteroconchia</taxon>
        <taxon>Euheterodonta</taxon>
        <taxon>Imparidentia</taxon>
        <taxon>Neoheterodontei</taxon>
        <taxon>Myida</taxon>
        <taxon>Dreissenoidea</taxon>
        <taxon>Dreissenidae</taxon>
        <taxon>Dreissena</taxon>
    </lineage>
</organism>
<dbReference type="InterPro" id="IPR045094">
    <property type="entry name" value="NMNAT_euk"/>
</dbReference>
<dbReference type="OrthoDB" id="422187at2759"/>
<evidence type="ECO:0000256" key="10">
    <source>
        <dbReference type="ARBA" id="ARBA00022695"/>
    </source>
</evidence>
<keyword evidence="23" id="KW-1185">Reference proteome</keyword>
<comment type="catalytic activity">
    <reaction evidence="17">
        <text>nicotinate beta-D-ribonucleotide + ATP + H(+) = deamido-NAD(+) + diphosphate</text>
        <dbReference type="Rhea" id="RHEA:22860"/>
        <dbReference type="ChEBI" id="CHEBI:15378"/>
        <dbReference type="ChEBI" id="CHEBI:30616"/>
        <dbReference type="ChEBI" id="CHEBI:33019"/>
        <dbReference type="ChEBI" id="CHEBI:57502"/>
        <dbReference type="ChEBI" id="CHEBI:58437"/>
        <dbReference type="EC" id="2.7.7.18"/>
    </reaction>
    <physiologicalReaction direction="left-to-right" evidence="17">
        <dbReference type="Rhea" id="RHEA:22861"/>
    </physiologicalReaction>
    <physiologicalReaction direction="right-to-left" evidence="17">
        <dbReference type="Rhea" id="RHEA:22862"/>
    </physiologicalReaction>
</comment>
<evidence type="ECO:0000256" key="9">
    <source>
        <dbReference type="ARBA" id="ARBA00022679"/>
    </source>
</evidence>
<evidence type="ECO:0000259" key="21">
    <source>
        <dbReference type="Pfam" id="PF01467"/>
    </source>
</evidence>
<dbReference type="CDD" id="cd09286">
    <property type="entry name" value="NMNAT_Eukarya"/>
    <property type="match status" value="1"/>
</dbReference>
<evidence type="ECO:0000256" key="19">
    <source>
        <dbReference type="ARBA" id="ARBA00064648"/>
    </source>
</evidence>
<dbReference type="Gene3D" id="3.40.50.620">
    <property type="entry name" value="HUPs"/>
    <property type="match status" value="1"/>
</dbReference>
<keyword evidence="13 20" id="KW-0067">ATP-binding</keyword>
<proteinExistence type="inferred from homology"/>
<keyword evidence="10 20" id="KW-0548">Nucleotidyltransferase</keyword>
<evidence type="ECO:0000256" key="11">
    <source>
        <dbReference type="ARBA" id="ARBA00022741"/>
    </source>
</evidence>
<feature type="domain" description="Cytidyltransferase-like" evidence="21">
    <location>
        <begin position="10"/>
        <end position="227"/>
    </location>
</feature>
<keyword evidence="7" id="KW-0597">Phosphoprotein</keyword>
<dbReference type="GO" id="GO:0005634">
    <property type="term" value="C:nucleus"/>
    <property type="evidence" value="ECO:0007669"/>
    <property type="project" value="UniProtKB-SubCell"/>
</dbReference>
<comment type="subcellular location">
    <subcellularLocation>
        <location evidence="3">Nucleus</location>
    </subcellularLocation>
</comment>
<evidence type="ECO:0000256" key="4">
    <source>
        <dbReference type="ARBA" id="ARBA00004658"/>
    </source>
</evidence>
<evidence type="ECO:0000256" key="6">
    <source>
        <dbReference type="ARBA" id="ARBA00007064"/>
    </source>
</evidence>
<dbReference type="GO" id="GO:0009435">
    <property type="term" value="P:NAD+ biosynthetic process"/>
    <property type="evidence" value="ECO:0007669"/>
    <property type="project" value="InterPro"/>
</dbReference>
<evidence type="ECO:0000256" key="5">
    <source>
        <dbReference type="ARBA" id="ARBA00005019"/>
    </source>
</evidence>
<comment type="cofactor">
    <cofactor evidence="2">
        <name>Zn(2+)</name>
        <dbReference type="ChEBI" id="CHEBI:29105"/>
    </cofactor>
</comment>